<feature type="region of interest" description="Disordered" evidence="1">
    <location>
        <begin position="55"/>
        <end position="95"/>
    </location>
</feature>
<feature type="region of interest" description="Disordered" evidence="1">
    <location>
        <begin position="193"/>
        <end position="217"/>
    </location>
</feature>
<keyword evidence="3" id="KW-1185">Reference proteome</keyword>
<gene>
    <name evidence="2" type="ORF">C8F04DRAFT_1084484</name>
</gene>
<feature type="region of interest" description="Disordered" evidence="1">
    <location>
        <begin position="1"/>
        <end position="20"/>
    </location>
</feature>
<proteinExistence type="predicted"/>
<evidence type="ECO:0000313" key="2">
    <source>
        <dbReference type="EMBL" id="KAJ7040027.1"/>
    </source>
</evidence>
<evidence type="ECO:0000313" key="3">
    <source>
        <dbReference type="Proteomes" id="UP001218188"/>
    </source>
</evidence>
<feature type="region of interest" description="Disordered" evidence="1">
    <location>
        <begin position="152"/>
        <end position="180"/>
    </location>
</feature>
<protein>
    <submittedName>
        <fullName evidence="2">Uncharacterized protein</fullName>
    </submittedName>
</protein>
<dbReference type="Proteomes" id="UP001218188">
    <property type="component" value="Unassembled WGS sequence"/>
</dbReference>
<feature type="compositionally biased region" description="Basic and acidic residues" evidence="1">
    <location>
        <begin position="55"/>
        <end position="67"/>
    </location>
</feature>
<reference evidence="2" key="1">
    <citation type="submission" date="2023-03" db="EMBL/GenBank/DDBJ databases">
        <title>Massive genome expansion in bonnet fungi (Mycena s.s.) driven by repeated elements and novel gene families across ecological guilds.</title>
        <authorList>
            <consortium name="Lawrence Berkeley National Laboratory"/>
            <person name="Harder C.B."/>
            <person name="Miyauchi S."/>
            <person name="Viragh M."/>
            <person name="Kuo A."/>
            <person name="Thoen E."/>
            <person name="Andreopoulos B."/>
            <person name="Lu D."/>
            <person name="Skrede I."/>
            <person name="Drula E."/>
            <person name="Henrissat B."/>
            <person name="Morin E."/>
            <person name="Kohler A."/>
            <person name="Barry K."/>
            <person name="LaButti K."/>
            <person name="Morin E."/>
            <person name="Salamov A."/>
            <person name="Lipzen A."/>
            <person name="Mereny Z."/>
            <person name="Hegedus B."/>
            <person name="Baldrian P."/>
            <person name="Stursova M."/>
            <person name="Weitz H."/>
            <person name="Taylor A."/>
            <person name="Grigoriev I.V."/>
            <person name="Nagy L.G."/>
            <person name="Martin F."/>
            <person name="Kauserud H."/>
        </authorList>
    </citation>
    <scope>NUCLEOTIDE SEQUENCE</scope>
    <source>
        <strain evidence="2">CBHHK200</strain>
    </source>
</reference>
<dbReference type="EMBL" id="JARJCM010000024">
    <property type="protein sequence ID" value="KAJ7040027.1"/>
    <property type="molecule type" value="Genomic_DNA"/>
</dbReference>
<evidence type="ECO:0000256" key="1">
    <source>
        <dbReference type="SAM" id="MobiDB-lite"/>
    </source>
</evidence>
<comment type="caution">
    <text evidence="2">The sequence shown here is derived from an EMBL/GenBank/DDBJ whole genome shotgun (WGS) entry which is preliminary data.</text>
</comment>
<name>A0AAD6X7Z2_9AGAR</name>
<feature type="compositionally biased region" description="Low complexity" evidence="1">
    <location>
        <begin position="162"/>
        <end position="180"/>
    </location>
</feature>
<dbReference type="AlphaFoldDB" id="A0AAD6X7Z2"/>
<feature type="compositionally biased region" description="Polar residues" evidence="1">
    <location>
        <begin position="10"/>
        <end position="20"/>
    </location>
</feature>
<organism evidence="2 3">
    <name type="scientific">Mycena alexandri</name>
    <dbReference type="NCBI Taxonomy" id="1745969"/>
    <lineage>
        <taxon>Eukaryota</taxon>
        <taxon>Fungi</taxon>
        <taxon>Dikarya</taxon>
        <taxon>Basidiomycota</taxon>
        <taxon>Agaricomycotina</taxon>
        <taxon>Agaricomycetes</taxon>
        <taxon>Agaricomycetidae</taxon>
        <taxon>Agaricales</taxon>
        <taxon>Marasmiineae</taxon>
        <taxon>Mycenaceae</taxon>
        <taxon>Mycena</taxon>
    </lineage>
</organism>
<accession>A0AAD6X7Z2</accession>
<feature type="compositionally biased region" description="Low complexity" evidence="1">
    <location>
        <begin position="202"/>
        <end position="214"/>
    </location>
</feature>
<sequence length="240" mass="26306">MEEGREWKRSSSVGKSAVETSTTSALRIHIAISAYRRGSSQGCFDNLSMRTLRSHQLDTDDRGERTRQTCTDARCAPLSPPQTTPAPSLTNTEQARRVCVSSRRLRPSELADAAHTTQLGVRILALDGRLQSARTTANVRCAKRKSRVHPQQDPVCALPADSTPASRCTSTSSSPSAVQSPHLVLRQLAPQGLARAPRPMVSTQTTTANTVSSTCPGKIGEREWRAIGRRYDFGRRRTLR</sequence>